<dbReference type="Pfam" id="PF05163">
    <property type="entry name" value="DinB"/>
    <property type="match status" value="1"/>
</dbReference>
<dbReference type="InterPro" id="IPR034660">
    <property type="entry name" value="DinB/YfiT-like"/>
</dbReference>
<evidence type="ECO:0000256" key="3">
    <source>
        <dbReference type="PIRSR" id="PIRSR607837-1"/>
    </source>
</evidence>
<evidence type="ECO:0000256" key="2">
    <source>
        <dbReference type="ARBA" id="ARBA00022723"/>
    </source>
</evidence>
<dbReference type="InterPro" id="IPR007837">
    <property type="entry name" value="DinB"/>
</dbReference>
<dbReference type="EMBL" id="CP012040">
    <property type="protein sequence ID" value="AKP49594.1"/>
    <property type="molecule type" value="Genomic_DNA"/>
</dbReference>
<keyword evidence="6" id="KW-1185">Reference proteome</keyword>
<dbReference type="RefSeq" id="WP_048640121.1">
    <property type="nucleotide sequence ID" value="NZ_CP012040.1"/>
</dbReference>
<feature type="binding site" evidence="3">
    <location>
        <position position="151"/>
    </location>
    <ligand>
        <name>a divalent metal cation</name>
        <dbReference type="ChEBI" id="CHEBI:60240"/>
    </ligand>
</feature>
<feature type="signal peptide" evidence="4">
    <location>
        <begin position="1"/>
        <end position="22"/>
    </location>
</feature>
<accession>A0A0H4P661</accession>
<proteinExistence type="inferred from homology"/>
<dbReference type="Proteomes" id="UP000036520">
    <property type="component" value="Chromosome"/>
</dbReference>
<reference evidence="5 6" key="1">
    <citation type="submission" date="2015-07" db="EMBL/GenBank/DDBJ databases">
        <authorList>
            <person name="Kim K.M."/>
        </authorList>
    </citation>
    <scope>NUCLEOTIDE SEQUENCE [LARGE SCALE GENOMIC DNA]</scope>
    <source>
        <strain evidence="5 6">KCTC 12363</strain>
    </source>
</reference>
<comment type="similarity">
    <text evidence="1">Belongs to the DinB family.</text>
</comment>
<feature type="binding site" evidence="3">
    <location>
        <position position="69"/>
    </location>
    <ligand>
        <name>a divalent metal cation</name>
        <dbReference type="ChEBI" id="CHEBI:60240"/>
    </ligand>
</feature>
<evidence type="ECO:0000313" key="5">
    <source>
        <dbReference type="EMBL" id="AKP49594.1"/>
    </source>
</evidence>
<organism evidence="5 6">
    <name type="scientific">Cyclobacterium amurskyense</name>
    <dbReference type="NCBI Taxonomy" id="320787"/>
    <lineage>
        <taxon>Bacteria</taxon>
        <taxon>Pseudomonadati</taxon>
        <taxon>Bacteroidota</taxon>
        <taxon>Cytophagia</taxon>
        <taxon>Cytophagales</taxon>
        <taxon>Cyclobacteriaceae</taxon>
        <taxon>Cyclobacterium</taxon>
    </lineage>
</organism>
<keyword evidence="4" id="KW-0732">Signal</keyword>
<dbReference type="GO" id="GO:0046872">
    <property type="term" value="F:metal ion binding"/>
    <property type="evidence" value="ECO:0007669"/>
    <property type="project" value="UniProtKB-KW"/>
</dbReference>
<dbReference type="SUPFAM" id="SSF109854">
    <property type="entry name" value="DinB/YfiT-like putative metalloenzymes"/>
    <property type="match status" value="1"/>
</dbReference>
<dbReference type="STRING" id="320787.CA2015_0110"/>
<feature type="chain" id="PRO_5005207829" evidence="4">
    <location>
        <begin position="23"/>
        <end position="172"/>
    </location>
</feature>
<keyword evidence="2 3" id="KW-0479">Metal-binding</keyword>
<evidence type="ECO:0000256" key="1">
    <source>
        <dbReference type="ARBA" id="ARBA00008635"/>
    </source>
</evidence>
<evidence type="ECO:0000313" key="6">
    <source>
        <dbReference type="Proteomes" id="UP000036520"/>
    </source>
</evidence>
<name>A0A0H4P661_9BACT</name>
<dbReference type="KEGG" id="camu:CA2015_0110"/>
<protein>
    <submittedName>
        <fullName evidence="5">DinB family protein</fullName>
    </submittedName>
</protein>
<evidence type="ECO:0000256" key="4">
    <source>
        <dbReference type="SAM" id="SignalP"/>
    </source>
</evidence>
<sequence length="172" mass="19021">MKKTNILLTALFLLIGMASSHAQTTMEEFLAKWENSKAFTLEAIDKMPDDKLDDKLHESAMSFREQITHIGAAAANISKGFLLGGEMDFDPSAKPQTKAEMKEFINNAYDYGKKTIASLSEAQLSEKIDSFAGKITRRQMVGLLDDHTTHHRGAAIAYIRAQGIDPPGYRGI</sequence>
<dbReference type="Gene3D" id="1.20.120.450">
    <property type="entry name" value="dinb family like domain"/>
    <property type="match status" value="1"/>
</dbReference>
<feature type="binding site" evidence="3">
    <location>
        <position position="147"/>
    </location>
    <ligand>
        <name>a divalent metal cation</name>
        <dbReference type="ChEBI" id="CHEBI:60240"/>
    </ligand>
</feature>
<dbReference type="AlphaFoldDB" id="A0A0H4P661"/>
<dbReference type="OrthoDB" id="119432at2"/>
<gene>
    <name evidence="5" type="ORF">CA2015_0110</name>
</gene>